<name>A0AAW0PN81_9GOBI</name>
<dbReference type="FunFam" id="3.40.50.300:FF:000366">
    <property type="entry name" value="GTPase, IMAP family member 2"/>
    <property type="match status" value="1"/>
</dbReference>
<feature type="region of interest" description="Disordered" evidence="5">
    <location>
        <begin position="1"/>
        <end position="24"/>
    </location>
</feature>
<proteinExistence type="inferred from homology"/>
<gene>
    <name evidence="7" type="ORF">WMY93_004248</name>
</gene>
<evidence type="ECO:0000256" key="1">
    <source>
        <dbReference type="ARBA" id="ARBA00008535"/>
    </source>
</evidence>
<keyword evidence="8" id="KW-1185">Reference proteome</keyword>
<evidence type="ECO:0000256" key="3">
    <source>
        <dbReference type="ARBA" id="ARBA00023134"/>
    </source>
</evidence>
<dbReference type="InterPro" id="IPR006703">
    <property type="entry name" value="G_AIG1"/>
</dbReference>
<keyword evidence="3" id="KW-0342">GTP-binding</keyword>
<dbReference type="PANTHER" id="PTHR10903:SF170">
    <property type="entry name" value="GTPASE IMAP FAMILY MEMBER 7"/>
    <property type="match status" value="1"/>
</dbReference>
<dbReference type="Gene3D" id="3.40.50.300">
    <property type="entry name" value="P-loop containing nucleotide triphosphate hydrolases"/>
    <property type="match status" value="2"/>
</dbReference>
<reference evidence="8" key="1">
    <citation type="submission" date="2024-04" db="EMBL/GenBank/DDBJ databases">
        <title>Salinicola lusitanus LLJ914,a marine bacterium isolated from the Okinawa Trough.</title>
        <authorList>
            <person name="Li J."/>
        </authorList>
    </citation>
    <scope>NUCLEOTIDE SEQUENCE [LARGE SCALE GENOMIC DNA]</scope>
</reference>
<keyword evidence="2" id="KW-0547">Nucleotide-binding</keyword>
<dbReference type="EMBL" id="JBBPFD010000003">
    <property type="protein sequence ID" value="KAK7933352.1"/>
    <property type="molecule type" value="Genomic_DNA"/>
</dbReference>
<evidence type="ECO:0000256" key="4">
    <source>
        <dbReference type="SAM" id="Coils"/>
    </source>
</evidence>
<dbReference type="GO" id="GO:0005525">
    <property type="term" value="F:GTP binding"/>
    <property type="evidence" value="ECO:0007669"/>
    <property type="project" value="UniProtKB-KW"/>
</dbReference>
<dbReference type="Proteomes" id="UP001460270">
    <property type="component" value="Unassembled WGS sequence"/>
</dbReference>
<feature type="coiled-coil region" evidence="4">
    <location>
        <begin position="493"/>
        <end position="571"/>
    </location>
</feature>
<feature type="coiled-coil region" evidence="4">
    <location>
        <begin position="630"/>
        <end position="688"/>
    </location>
</feature>
<evidence type="ECO:0000313" key="8">
    <source>
        <dbReference type="Proteomes" id="UP001460270"/>
    </source>
</evidence>
<evidence type="ECO:0000259" key="6">
    <source>
        <dbReference type="PROSITE" id="PS51720"/>
    </source>
</evidence>
<dbReference type="SUPFAM" id="SSF52540">
    <property type="entry name" value="P-loop containing nucleoside triphosphate hydrolases"/>
    <property type="match status" value="1"/>
</dbReference>
<accession>A0AAW0PN81</accession>
<dbReference type="InterPro" id="IPR027417">
    <property type="entry name" value="P-loop_NTPase"/>
</dbReference>
<evidence type="ECO:0000256" key="2">
    <source>
        <dbReference type="ARBA" id="ARBA00022741"/>
    </source>
</evidence>
<dbReference type="Pfam" id="PF04548">
    <property type="entry name" value="AIG1"/>
    <property type="match status" value="2"/>
</dbReference>
<dbReference type="CDD" id="cd01852">
    <property type="entry name" value="AIG1"/>
    <property type="match status" value="1"/>
</dbReference>
<comment type="caution">
    <text evidence="7">The sequence shown here is derived from an EMBL/GenBank/DDBJ whole genome shotgun (WGS) entry which is preliminary data.</text>
</comment>
<sequence length="801" mass="93817">MADVMSLKRTPESGTENPTGRLGAQFDLNKQQTKEENKPLYLSPPPPNYDVPVKTSLNIVLCGRFEELKTLAVNSILEQKSQGKVWGHVVSVVVLPALYGKPTNEAKEEAFKCSLACSPEGVHAFALVLPVGISSLKDGLELEALQNYFGRHVSALTMILFTVDSETTQAEVGIYTNYNSGMKTLCNMCANRYFVLNINDNNQVPELLKMVKNVRQKSFTNDKLRKAPVVSRNPSLLKSRITDVQTTPNQLIPYSQLSLDRPSSPSANYYEINHRESLRVVMVGKTGCGKSATGNTILRQDVFKAKTSAKSVTIECIKAEGTVDGRHIQIVDTPGLFDTTLTNAEVQKELVNCISLLAPGPHAFLMVLQIGRFTPEEQETVNLIKDFFGEGSEKFILVLLTRGDDLKNTTLESYLREGSLVQKVIDDCGGRYAVFNNNNPENRDQVTELIQKIDAMVSENDNACYTSEMFQEAEKAIKKETDKILKERESEIIKREQELEQKLNHELQKVQEQLSETQMFDERIYSVPTELQETEERRLREQERRKREQEEREQEEEMRRLEDEMRRKRLEIRRDEFMRKMQSEATRATVPEMMMTMMTAVMDQMCKEMELWGKERQDWWEKRYDKERRRLEERERQRDYEEECQKFEKERQRSQDEIRRREQQELLLEMHRLELEKIKHEYESEARRQALTSNEFQQKYAADFKEEMRRSDSDLSWPWYEEFNDLRLQYILRDRAHKENFDLVTKRHKHEMKELQRKYKGNESEFQKRKAQLQKNHEREVKVWMRDRVARAVDNKSCTIQ</sequence>
<evidence type="ECO:0000313" key="7">
    <source>
        <dbReference type="EMBL" id="KAK7933352.1"/>
    </source>
</evidence>
<feature type="coiled-coil region" evidence="4">
    <location>
        <begin position="745"/>
        <end position="772"/>
    </location>
</feature>
<dbReference type="InterPro" id="IPR045058">
    <property type="entry name" value="GIMA/IAN/Toc"/>
</dbReference>
<dbReference type="AlphaFoldDB" id="A0AAW0PN81"/>
<dbReference type="PROSITE" id="PS51720">
    <property type="entry name" value="G_AIG1"/>
    <property type="match status" value="1"/>
</dbReference>
<organism evidence="7 8">
    <name type="scientific">Mugilogobius chulae</name>
    <name type="common">yellowstripe goby</name>
    <dbReference type="NCBI Taxonomy" id="88201"/>
    <lineage>
        <taxon>Eukaryota</taxon>
        <taxon>Metazoa</taxon>
        <taxon>Chordata</taxon>
        <taxon>Craniata</taxon>
        <taxon>Vertebrata</taxon>
        <taxon>Euteleostomi</taxon>
        <taxon>Actinopterygii</taxon>
        <taxon>Neopterygii</taxon>
        <taxon>Teleostei</taxon>
        <taxon>Neoteleostei</taxon>
        <taxon>Acanthomorphata</taxon>
        <taxon>Gobiaria</taxon>
        <taxon>Gobiiformes</taxon>
        <taxon>Gobioidei</taxon>
        <taxon>Gobiidae</taxon>
        <taxon>Gobionellinae</taxon>
        <taxon>Mugilogobius</taxon>
    </lineage>
</organism>
<feature type="domain" description="AIG1-type G" evidence="6">
    <location>
        <begin position="275"/>
        <end position="474"/>
    </location>
</feature>
<comment type="similarity">
    <text evidence="1">Belongs to the TRAFAC class TrmE-Era-EngA-EngB-Septin-like GTPase superfamily. AIG1/Toc34/Toc159-like paraseptin GTPase family. IAN subfamily.</text>
</comment>
<protein>
    <recommendedName>
        <fullName evidence="6">AIG1-type G domain-containing protein</fullName>
    </recommendedName>
</protein>
<dbReference type="PANTHER" id="PTHR10903">
    <property type="entry name" value="GTPASE, IMAP FAMILY MEMBER-RELATED"/>
    <property type="match status" value="1"/>
</dbReference>
<keyword evidence="4" id="KW-0175">Coiled coil</keyword>
<evidence type="ECO:0000256" key="5">
    <source>
        <dbReference type="SAM" id="MobiDB-lite"/>
    </source>
</evidence>